<comment type="caution">
    <text evidence="1">The sequence shown here is derived from an EMBL/GenBank/DDBJ whole genome shotgun (WGS) entry which is preliminary data.</text>
</comment>
<dbReference type="EMBL" id="OFSN01000015">
    <property type="protein sequence ID" value="SOY65626.1"/>
    <property type="molecule type" value="Genomic_DNA"/>
</dbReference>
<organism evidence="1">
    <name type="scientific">Cupriavidus taiwanensis</name>
    <dbReference type="NCBI Taxonomy" id="164546"/>
    <lineage>
        <taxon>Bacteria</taxon>
        <taxon>Pseudomonadati</taxon>
        <taxon>Pseudomonadota</taxon>
        <taxon>Betaproteobacteria</taxon>
        <taxon>Burkholderiales</taxon>
        <taxon>Burkholderiaceae</taxon>
        <taxon>Cupriavidus</taxon>
    </lineage>
</organism>
<reference evidence="1" key="1">
    <citation type="submission" date="2018-01" db="EMBL/GenBank/DDBJ databases">
        <authorList>
            <person name="Clerissi C."/>
        </authorList>
    </citation>
    <scope>NUCLEOTIDE SEQUENCE</scope>
    <source>
        <strain evidence="1">Cupriavidus taiwanensis LMG 19430</strain>
    </source>
</reference>
<evidence type="ECO:0000313" key="1">
    <source>
        <dbReference type="EMBL" id="SOY65626.1"/>
    </source>
</evidence>
<dbReference type="AlphaFoldDB" id="A0A375C959"/>
<name>A0A375C959_9BURK</name>
<sequence>MEFNHRFKVQTMLYKSVSNAYTGLHESN</sequence>
<dbReference type="Proteomes" id="UP000257016">
    <property type="component" value="Unassembled WGS sequence"/>
</dbReference>
<protein>
    <submittedName>
        <fullName evidence="1">Uncharacterized protein</fullName>
    </submittedName>
</protein>
<proteinExistence type="predicted"/>
<accession>A0A375C959</accession>
<gene>
    <name evidence="1" type="ORF">CBM2586_B10221</name>
</gene>